<proteinExistence type="predicted"/>
<accession>A0ABD2XRA7</accession>
<dbReference type="Proteomes" id="UP001627154">
    <property type="component" value="Unassembled WGS sequence"/>
</dbReference>
<gene>
    <name evidence="1" type="ORF">TKK_000305</name>
</gene>
<evidence type="ECO:0000313" key="2">
    <source>
        <dbReference type="Proteomes" id="UP001627154"/>
    </source>
</evidence>
<protein>
    <submittedName>
        <fullName evidence="1">Uncharacterized protein</fullName>
    </submittedName>
</protein>
<evidence type="ECO:0000313" key="1">
    <source>
        <dbReference type="EMBL" id="KAL3407626.1"/>
    </source>
</evidence>
<name>A0ABD2XRA7_9HYME</name>
<comment type="caution">
    <text evidence="1">The sequence shown here is derived from an EMBL/GenBank/DDBJ whole genome shotgun (WGS) entry which is preliminary data.</text>
</comment>
<keyword evidence="2" id="KW-1185">Reference proteome</keyword>
<dbReference type="EMBL" id="JBJJXI010000003">
    <property type="protein sequence ID" value="KAL3407626.1"/>
    <property type="molecule type" value="Genomic_DNA"/>
</dbReference>
<reference evidence="1 2" key="1">
    <citation type="journal article" date="2024" name="bioRxiv">
        <title>A reference genome for Trichogramma kaykai: A tiny desert-dwelling parasitoid wasp with competing sex-ratio distorters.</title>
        <authorList>
            <person name="Culotta J."/>
            <person name="Lindsey A.R."/>
        </authorList>
    </citation>
    <scope>NUCLEOTIDE SEQUENCE [LARGE SCALE GENOMIC DNA]</scope>
    <source>
        <strain evidence="1 2">KSX58</strain>
    </source>
</reference>
<dbReference type="AlphaFoldDB" id="A0ABD2XRA7"/>
<sequence>MNFVPLTVHWDGKSVKDNDVRVEFLPVVITCGSQEQFLHCGILDHGTGSSISNAVYKSLNEWDTDIISMCYDTTSFNTGHQCLQAVGVKTGKKSPQL</sequence>
<organism evidence="1 2">
    <name type="scientific">Trichogramma kaykai</name>
    <dbReference type="NCBI Taxonomy" id="54128"/>
    <lineage>
        <taxon>Eukaryota</taxon>
        <taxon>Metazoa</taxon>
        <taxon>Ecdysozoa</taxon>
        <taxon>Arthropoda</taxon>
        <taxon>Hexapoda</taxon>
        <taxon>Insecta</taxon>
        <taxon>Pterygota</taxon>
        <taxon>Neoptera</taxon>
        <taxon>Endopterygota</taxon>
        <taxon>Hymenoptera</taxon>
        <taxon>Apocrita</taxon>
        <taxon>Proctotrupomorpha</taxon>
        <taxon>Chalcidoidea</taxon>
        <taxon>Trichogrammatidae</taxon>
        <taxon>Trichogramma</taxon>
    </lineage>
</organism>